<proteinExistence type="predicted"/>
<accession>A0A9W8MHT1</accession>
<evidence type="ECO:0000313" key="3">
    <source>
        <dbReference type="Proteomes" id="UP001140091"/>
    </source>
</evidence>
<dbReference type="EMBL" id="JANBPK010000907">
    <property type="protein sequence ID" value="KAJ2929034.1"/>
    <property type="molecule type" value="Genomic_DNA"/>
</dbReference>
<feature type="transmembrane region" description="Helical" evidence="1">
    <location>
        <begin position="32"/>
        <end position="50"/>
    </location>
</feature>
<reference evidence="2" key="1">
    <citation type="submission" date="2022-06" db="EMBL/GenBank/DDBJ databases">
        <title>Genome Sequence of Candolleomyces eurysporus.</title>
        <authorList>
            <person name="Buettner E."/>
        </authorList>
    </citation>
    <scope>NUCLEOTIDE SEQUENCE</scope>
    <source>
        <strain evidence="2">VTCC 930004</strain>
    </source>
</reference>
<keyword evidence="3" id="KW-1185">Reference proteome</keyword>
<organism evidence="2 3">
    <name type="scientific">Candolleomyces eurysporus</name>
    <dbReference type="NCBI Taxonomy" id="2828524"/>
    <lineage>
        <taxon>Eukaryota</taxon>
        <taxon>Fungi</taxon>
        <taxon>Dikarya</taxon>
        <taxon>Basidiomycota</taxon>
        <taxon>Agaricomycotina</taxon>
        <taxon>Agaricomycetes</taxon>
        <taxon>Agaricomycetidae</taxon>
        <taxon>Agaricales</taxon>
        <taxon>Agaricineae</taxon>
        <taxon>Psathyrellaceae</taxon>
        <taxon>Candolleomyces</taxon>
    </lineage>
</organism>
<evidence type="ECO:0000256" key="1">
    <source>
        <dbReference type="SAM" id="Phobius"/>
    </source>
</evidence>
<protein>
    <submittedName>
        <fullName evidence="2">Uncharacterized protein</fullName>
    </submittedName>
</protein>
<keyword evidence="1" id="KW-0472">Membrane</keyword>
<gene>
    <name evidence="2" type="ORF">H1R20_g8059</name>
</gene>
<comment type="caution">
    <text evidence="2">The sequence shown here is derived from an EMBL/GenBank/DDBJ whole genome shotgun (WGS) entry which is preliminary data.</text>
</comment>
<keyword evidence="1" id="KW-0812">Transmembrane</keyword>
<sequence length="76" mass="8537">MVIRSTTPDFLPAKIWSTKVDKATDQRTPACLLWDFAIQLIFVLALYLQGLTNTNLLLTMSDSDSDINQLHCSNHA</sequence>
<dbReference type="AlphaFoldDB" id="A0A9W8MHT1"/>
<keyword evidence="1" id="KW-1133">Transmembrane helix</keyword>
<evidence type="ECO:0000313" key="2">
    <source>
        <dbReference type="EMBL" id="KAJ2929034.1"/>
    </source>
</evidence>
<feature type="non-terminal residue" evidence="2">
    <location>
        <position position="76"/>
    </location>
</feature>
<name>A0A9W8MHT1_9AGAR</name>
<dbReference type="Proteomes" id="UP001140091">
    <property type="component" value="Unassembled WGS sequence"/>
</dbReference>